<evidence type="ECO:0000313" key="3">
    <source>
        <dbReference type="Proteomes" id="UP000018291"/>
    </source>
</evidence>
<dbReference type="HOGENOM" id="CLU_1183271_0_0_11"/>
<gene>
    <name evidence="2" type="ORF">BN381_20079</name>
</gene>
<dbReference type="EMBL" id="CANL01000012">
    <property type="protein sequence ID" value="CCM63255.1"/>
    <property type="molecule type" value="Genomic_DNA"/>
</dbReference>
<dbReference type="AlphaFoldDB" id="R4YY67"/>
<dbReference type="Proteomes" id="UP000018291">
    <property type="component" value="Unassembled WGS sequence"/>
</dbReference>
<accession>R4YY67</accession>
<evidence type="ECO:0000313" key="2">
    <source>
        <dbReference type="EMBL" id="CCM63255.1"/>
    </source>
</evidence>
<keyword evidence="3" id="KW-1185">Reference proteome</keyword>
<protein>
    <submittedName>
        <fullName evidence="2">Uncharacterized protein</fullName>
    </submittedName>
</protein>
<reference evidence="2 3" key="1">
    <citation type="journal article" date="2013" name="ISME J.">
        <title>Metabolic model for the filamentous 'Candidatus Microthrix parvicella' based on genomic and metagenomic analyses.</title>
        <authorList>
            <person name="Jon McIlroy S."/>
            <person name="Kristiansen R."/>
            <person name="Albertsen M."/>
            <person name="Michael Karst S."/>
            <person name="Rossetti S."/>
            <person name="Lund Nielsen J."/>
            <person name="Tandoi V."/>
            <person name="James Seviour R."/>
            <person name="Nielsen P.H."/>
        </authorList>
    </citation>
    <scope>NUCLEOTIDE SEQUENCE [LARGE SCALE GENOMIC DNA]</scope>
    <source>
        <strain evidence="2 3">RN1</strain>
    </source>
</reference>
<keyword evidence="1" id="KW-0812">Transmembrane</keyword>
<keyword evidence="1" id="KW-1133">Transmembrane helix</keyword>
<proteinExistence type="predicted"/>
<dbReference type="STRING" id="1229780.BN381_20079"/>
<keyword evidence="1" id="KW-0472">Membrane</keyword>
<feature type="transmembrane region" description="Helical" evidence="1">
    <location>
        <begin position="16"/>
        <end position="36"/>
    </location>
</feature>
<dbReference type="RefSeq" id="WP_012225583.1">
    <property type="nucleotide sequence ID" value="NZ_HG422565.1"/>
</dbReference>
<comment type="caution">
    <text evidence="2">The sequence shown here is derived from an EMBL/GenBank/DDBJ whole genome shotgun (WGS) entry which is preliminary data.</text>
</comment>
<evidence type="ECO:0000256" key="1">
    <source>
        <dbReference type="SAM" id="Phobius"/>
    </source>
</evidence>
<name>R4YY67_9ACTN</name>
<organism evidence="2 3">
    <name type="scientific">Candidatus Neomicrothrix parvicella RN1</name>
    <dbReference type="NCBI Taxonomy" id="1229780"/>
    <lineage>
        <taxon>Bacteria</taxon>
        <taxon>Bacillati</taxon>
        <taxon>Actinomycetota</taxon>
        <taxon>Acidimicrobiia</taxon>
        <taxon>Acidimicrobiales</taxon>
        <taxon>Microthrixaceae</taxon>
        <taxon>Candidatus Neomicrothrix</taxon>
    </lineage>
</organism>
<dbReference type="Gene3D" id="2.60.120.560">
    <property type="entry name" value="Exo-inulinase, domain 1"/>
    <property type="match status" value="1"/>
</dbReference>
<sequence length="234" mass="25333">MSGSDQPARSDTRRRWMSLLAWSAAVVAVVALGVGFDRWFGARDRLGSAEARASPVLAEADGFNRADQEGLTRPDNPDFWQTDGVWNVVGGQAKPTGPAAALTRVLGGPGAFEVQVRDATPGTAVVFRWEDANNHWRLRPLEDGPWVVERMENGRSVGVTRTADLLGFEDVRLLVEFNGDEVLVRSQGRLQCTVVDATFVDADQLGFSSDGVGTPTFDNAIFWFPPPSSSTGDP</sequence>